<dbReference type="EMBL" id="RQET01000009">
    <property type="protein sequence ID" value="TGK08896.1"/>
    <property type="molecule type" value="Genomic_DNA"/>
</dbReference>
<gene>
    <name evidence="1" type="ORF">EHO60_12735</name>
</gene>
<keyword evidence="2" id="KW-1185">Reference proteome</keyword>
<sequence>MKNPTISIVHFRSYPLVILAGFLLSFCTNTNDKSSKRNADPGLILQSLLQNSPDPSSECVRSYRAEEACLKQTADLPQIDEPGLSEILSGNKTSTYSGYCSSLLSSESFTKLNPKAQECVFSCNESYWSELRSANRCTGQSSDLISGSGSDSLSCIRNCSSISSGL</sequence>
<reference evidence="1" key="1">
    <citation type="journal article" date="2019" name="PLoS Negl. Trop. Dis.">
        <title>Revisiting the worldwide diversity of Leptospira species in the environment.</title>
        <authorList>
            <person name="Vincent A.T."/>
            <person name="Schiettekatte O."/>
            <person name="Bourhy P."/>
            <person name="Veyrier F.J."/>
            <person name="Picardeau M."/>
        </authorList>
    </citation>
    <scope>NUCLEOTIDE SEQUENCE [LARGE SCALE GENOMIC DNA]</scope>
    <source>
        <strain evidence="1">SSW15</strain>
    </source>
</reference>
<name>A0A4R9GAV8_9LEPT</name>
<accession>A0A4R9GAV8</accession>
<comment type="caution">
    <text evidence="1">The sequence shown here is derived from an EMBL/GenBank/DDBJ whole genome shotgun (WGS) entry which is preliminary data.</text>
</comment>
<dbReference type="OrthoDB" id="338251at2"/>
<dbReference type="AlphaFoldDB" id="A0A4R9GAV8"/>
<evidence type="ECO:0000313" key="2">
    <source>
        <dbReference type="Proteomes" id="UP000298458"/>
    </source>
</evidence>
<proteinExistence type="predicted"/>
<evidence type="ECO:0000313" key="1">
    <source>
        <dbReference type="EMBL" id="TGK08896.1"/>
    </source>
</evidence>
<organism evidence="1 2">
    <name type="scientific">Leptospira fletcheri</name>
    <dbReference type="NCBI Taxonomy" id="2484981"/>
    <lineage>
        <taxon>Bacteria</taxon>
        <taxon>Pseudomonadati</taxon>
        <taxon>Spirochaetota</taxon>
        <taxon>Spirochaetia</taxon>
        <taxon>Leptospirales</taxon>
        <taxon>Leptospiraceae</taxon>
        <taxon>Leptospira</taxon>
    </lineage>
</organism>
<dbReference type="Proteomes" id="UP000298458">
    <property type="component" value="Unassembled WGS sequence"/>
</dbReference>
<protein>
    <submittedName>
        <fullName evidence="1">Uncharacterized protein</fullName>
    </submittedName>
</protein>
<dbReference type="RefSeq" id="WP_135768584.1">
    <property type="nucleotide sequence ID" value="NZ_RQET01000009.1"/>
</dbReference>